<dbReference type="InterPro" id="IPR004391">
    <property type="entry name" value="Glu_race"/>
</dbReference>
<keyword evidence="5 7" id="KW-0413">Isomerase</keyword>
<comment type="function">
    <text evidence="7">Provides the (R)-glutamate required for cell wall biosynthesis.</text>
</comment>
<dbReference type="EMBL" id="JRYR02000001">
    <property type="protein sequence ID" value="OHX66269.1"/>
    <property type="molecule type" value="Genomic_DNA"/>
</dbReference>
<dbReference type="GO" id="GO:0008360">
    <property type="term" value="P:regulation of cell shape"/>
    <property type="evidence" value="ECO:0007669"/>
    <property type="project" value="UniProtKB-KW"/>
</dbReference>
<dbReference type="GO" id="GO:0008881">
    <property type="term" value="F:glutamate racemase activity"/>
    <property type="evidence" value="ECO:0007669"/>
    <property type="project" value="UniProtKB-UniRule"/>
</dbReference>
<feature type="binding site" evidence="7">
    <location>
        <begin position="6"/>
        <end position="7"/>
    </location>
    <ligand>
        <name>substrate</name>
    </ligand>
</feature>
<evidence type="ECO:0000256" key="2">
    <source>
        <dbReference type="ARBA" id="ARBA00013090"/>
    </source>
</evidence>
<organism evidence="8 9">
    <name type="scientific">Flammeovirga pacifica</name>
    <dbReference type="NCBI Taxonomy" id="915059"/>
    <lineage>
        <taxon>Bacteria</taxon>
        <taxon>Pseudomonadati</taxon>
        <taxon>Bacteroidota</taxon>
        <taxon>Cytophagia</taxon>
        <taxon>Cytophagales</taxon>
        <taxon>Flammeovirgaceae</taxon>
        <taxon>Flammeovirga</taxon>
    </lineage>
</organism>
<evidence type="ECO:0000256" key="5">
    <source>
        <dbReference type="ARBA" id="ARBA00023235"/>
    </source>
</evidence>
<keyword evidence="3 7" id="KW-0133">Cell shape</keyword>
<dbReference type="HAMAP" id="MF_00258">
    <property type="entry name" value="Glu_racemase"/>
    <property type="match status" value="1"/>
</dbReference>
<comment type="caution">
    <text evidence="8">The sequence shown here is derived from an EMBL/GenBank/DDBJ whole genome shotgun (WGS) entry which is preliminary data.</text>
</comment>
<accession>A0A1S1YZ31</accession>
<comment type="similarity">
    <text evidence="7">Belongs to the aspartate/glutamate racemases family.</text>
</comment>
<dbReference type="Pfam" id="PF01177">
    <property type="entry name" value="Asp_Glu_race"/>
    <property type="match status" value="1"/>
</dbReference>
<keyword evidence="6 7" id="KW-0961">Cell wall biogenesis/degradation</keyword>
<evidence type="ECO:0000256" key="3">
    <source>
        <dbReference type="ARBA" id="ARBA00022960"/>
    </source>
</evidence>
<name>A0A1S1YZ31_FLAPC</name>
<dbReference type="FunFam" id="3.40.50.1860:FF:000001">
    <property type="entry name" value="Glutamate racemase"/>
    <property type="match status" value="1"/>
</dbReference>
<dbReference type="EC" id="5.1.1.3" evidence="2 7"/>
<dbReference type="PROSITE" id="PS00923">
    <property type="entry name" value="ASP_GLU_RACEMASE_1"/>
    <property type="match status" value="1"/>
</dbReference>
<comment type="pathway">
    <text evidence="7">Cell wall biogenesis; peptidoglycan biosynthesis.</text>
</comment>
<feature type="active site" description="Proton donor/acceptor" evidence="7">
    <location>
        <position position="69"/>
    </location>
</feature>
<comment type="catalytic activity">
    <reaction evidence="1 7">
        <text>L-glutamate = D-glutamate</text>
        <dbReference type="Rhea" id="RHEA:12813"/>
        <dbReference type="ChEBI" id="CHEBI:29985"/>
        <dbReference type="ChEBI" id="CHEBI:29986"/>
        <dbReference type="EC" id="5.1.1.3"/>
    </reaction>
</comment>
<dbReference type="GO" id="GO:0009252">
    <property type="term" value="P:peptidoglycan biosynthetic process"/>
    <property type="evidence" value="ECO:0007669"/>
    <property type="project" value="UniProtKB-UniRule"/>
</dbReference>
<dbReference type="OrthoDB" id="9801055at2"/>
<dbReference type="UniPathway" id="UPA00219"/>
<dbReference type="PROSITE" id="PS00924">
    <property type="entry name" value="ASP_GLU_RACEMASE_2"/>
    <property type="match status" value="1"/>
</dbReference>
<feature type="binding site" evidence="7">
    <location>
        <begin position="38"/>
        <end position="39"/>
    </location>
    <ligand>
        <name>substrate</name>
    </ligand>
</feature>
<keyword evidence="4 7" id="KW-0573">Peptidoglycan synthesis</keyword>
<dbReference type="GO" id="GO:0071555">
    <property type="term" value="P:cell wall organization"/>
    <property type="evidence" value="ECO:0007669"/>
    <property type="project" value="UniProtKB-KW"/>
</dbReference>
<evidence type="ECO:0000256" key="1">
    <source>
        <dbReference type="ARBA" id="ARBA00001602"/>
    </source>
</evidence>
<dbReference type="PANTHER" id="PTHR21198">
    <property type="entry name" value="GLUTAMATE RACEMASE"/>
    <property type="match status" value="1"/>
</dbReference>
<dbReference type="STRING" id="915059.NH26_07835"/>
<protein>
    <recommendedName>
        <fullName evidence="2 7">Glutamate racemase</fullName>
        <ecNumber evidence="2 7">5.1.1.3</ecNumber>
    </recommendedName>
</protein>
<feature type="active site" description="Proton donor/acceptor" evidence="7">
    <location>
        <position position="179"/>
    </location>
</feature>
<sequence>MIGIFDSGYGGLSVQKAVMKTLPDVPIVYFADHKFCPYGRKSKEELIERAFFIADALIHMGAQLIIVACNTATAAAIDALREKYDIPFVGMEPAIKPAAMASSTKKIGVLATEGTFSGRLFNQTKEKFAQDIEVVIQEGVGLVELVEKGLMGTYKAHQVLFPIVDKMKAHQIDQLVLGCTHYPFLKEDLQKMLGKQVQLIDPAPAVAQQAKRLYQNVDDKVTVKKYYRFITSGDNVKEFRRNVLSLITVDEENTLFMYE</sequence>
<feature type="binding site" evidence="7">
    <location>
        <begin position="180"/>
        <end position="181"/>
    </location>
    <ligand>
        <name>substrate</name>
    </ligand>
</feature>
<dbReference type="InterPro" id="IPR033134">
    <property type="entry name" value="Asp/Glu_racemase_AS_2"/>
</dbReference>
<proteinExistence type="inferred from homology"/>
<dbReference type="NCBIfam" id="TIGR00067">
    <property type="entry name" value="glut_race"/>
    <property type="match status" value="1"/>
</dbReference>
<evidence type="ECO:0000256" key="4">
    <source>
        <dbReference type="ARBA" id="ARBA00022984"/>
    </source>
</evidence>
<reference evidence="8 9" key="1">
    <citation type="journal article" date="2012" name="Int. J. Syst. Evol. Microbiol.">
        <title>Flammeovirga pacifica sp. nov., isolated from deep-sea sediment.</title>
        <authorList>
            <person name="Xu H."/>
            <person name="Fu Y."/>
            <person name="Yang N."/>
            <person name="Ding Z."/>
            <person name="Lai Q."/>
            <person name="Zeng R."/>
        </authorList>
    </citation>
    <scope>NUCLEOTIDE SEQUENCE [LARGE SCALE GENOMIC DNA]</scope>
    <source>
        <strain evidence="9">DSM 24597 / LMG 26175 / WPAGA1</strain>
    </source>
</reference>
<keyword evidence="9" id="KW-1185">Reference proteome</keyword>
<evidence type="ECO:0000313" key="8">
    <source>
        <dbReference type="EMBL" id="OHX66269.1"/>
    </source>
</evidence>
<gene>
    <name evidence="7" type="primary">murI</name>
    <name evidence="8" type="ORF">NH26_07835</name>
</gene>
<dbReference type="SUPFAM" id="SSF53681">
    <property type="entry name" value="Aspartate/glutamate racemase"/>
    <property type="match status" value="2"/>
</dbReference>
<dbReference type="InterPro" id="IPR018187">
    <property type="entry name" value="Asp/Glu_racemase_AS_1"/>
</dbReference>
<dbReference type="RefSeq" id="WP_044225054.1">
    <property type="nucleotide sequence ID" value="NZ_JRYR02000001.1"/>
</dbReference>
<dbReference type="PANTHER" id="PTHR21198:SF3">
    <property type="entry name" value="GLUTAMATE RACEMASE"/>
    <property type="match status" value="1"/>
</dbReference>
<dbReference type="InterPro" id="IPR001920">
    <property type="entry name" value="Asp/Glu_race"/>
</dbReference>
<dbReference type="Gene3D" id="3.40.50.1860">
    <property type="match status" value="2"/>
</dbReference>
<dbReference type="Proteomes" id="UP000179797">
    <property type="component" value="Unassembled WGS sequence"/>
</dbReference>
<dbReference type="AlphaFoldDB" id="A0A1S1YZ31"/>
<evidence type="ECO:0000313" key="9">
    <source>
        <dbReference type="Proteomes" id="UP000179797"/>
    </source>
</evidence>
<feature type="binding site" evidence="7">
    <location>
        <begin position="70"/>
        <end position="71"/>
    </location>
    <ligand>
        <name>substrate</name>
    </ligand>
</feature>
<evidence type="ECO:0000256" key="6">
    <source>
        <dbReference type="ARBA" id="ARBA00023316"/>
    </source>
</evidence>
<dbReference type="InterPro" id="IPR015942">
    <property type="entry name" value="Asp/Glu/hydantoin_racemase"/>
</dbReference>
<evidence type="ECO:0000256" key="7">
    <source>
        <dbReference type="HAMAP-Rule" id="MF_00258"/>
    </source>
</evidence>